<keyword evidence="3" id="KW-1185">Reference proteome</keyword>
<name>A0A975GI63_9BACT</name>
<dbReference type="InterPro" id="IPR006675">
    <property type="entry name" value="HDIG_dom"/>
</dbReference>
<dbReference type="Pfam" id="PF01966">
    <property type="entry name" value="HD"/>
    <property type="match status" value="1"/>
</dbReference>
<dbReference type="Proteomes" id="UP000663720">
    <property type="component" value="Chromosome"/>
</dbReference>
<reference evidence="2" key="1">
    <citation type="journal article" date="2021" name="Microb. Physiol.">
        <title>Proteogenomic Insights into the Physiology of Marine, Sulfate-Reducing, Filamentous Desulfonema limicola and Desulfonema magnum.</title>
        <authorList>
            <person name="Schnaars V."/>
            <person name="Wohlbrand L."/>
            <person name="Scheve S."/>
            <person name="Hinrichs C."/>
            <person name="Reinhardt R."/>
            <person name="Rabus R."/>
        </authorList>
    </citation>
    <scope>NUCLEOTIDE SEQUENCE</scope>
    <source>
        <strain evidence="2">5ac10</strain>
    </source>
</reference>
<feature type="domain" description="HD" evidence="1">
    <location>
        <begin position="23"/>
        <end position="123"/>
    </location>
</feature>
<dbReference type="Gene3D" id="1.10.3210.10">
    <property type="entry name" value="Hypothetical protein af1432"/>
    <property type="match status" value="1"/>
</dbReference>
<dbReference type="InterPro" id="IPR003607">
    <property type="entry name" value="HD/PDEase_dom"/>
</dbReference>
<protein>
    <submittedName>
        <fullName evidence="2">HDIG domain-containing protein</fullName>
    </submittedName>
</protein>
<organism evidence="2 3">
    <name type="scientific">Desulfonema limicola</name>
    <dbReference type="NCBI Taxonomy" id="45656"/>
    <lineage>
        <taxon>Bacteria</taxon>
        <taxon>Pseudomonadati</taxon>
        <taxon>Thermodesulfobacteriota</taxon>
        <taxon>Desulfobacteria</taxon>
        <taxon>Desulfobacterales</taxon>
        <taxon>Desulfococcaceae</taxon>
        <taxon>Desulfonema</taxon>
    </lineage>
</organism>
<dbReference type="InterPro" id="IPR006674">
    <property type="entry name" value="HD_domain"/>
</dbReference>
<evidence type="ECO:0000313" key="2">
    <source>
        <dbReference type="EMBL" id="QTA82212.1"/>
    </source>
</evidence>
<dbReference type="NCBIfam" id="TIGR00277">
    <property type="entry name" value="HDIG"/>
    <property type="match status" value="1"/>
</dbReference>
<accession>A0A975GI63</accession>
<gene>
    <name evidence="2" type="ORF">dnl_45850</name>
</gene>
<dbReference type="EMBL" id="CP061799">
    <property type="protein sequence ID" value="QTA82212.1"/>
    <property type="molecule type" value="Genomic_DNA"/>
</dbReference>
<sequence length="208" mass="24030">MKIPTKEECYQFIHEMKTLDHIAAHSFQVCRVALAVTDLLKDSPAGVRVLLNRELVMASAMLHDITKTRSLKTRERHAETGAKYLHEKGFPEVADIVRQHVSLDNFSETSPVNEIEIVNYADKRVLHDKIATLEDRMNYIMERYGTSPEYIQRLHRIWEIAIAQENKIFKNISFPPDLLVQYLVPGQAASEFNAYKKWVLYNSSINAQ</sequence>
<proteinExistence type="predicted"/>
<dbReference type="KEGG" id="dli:dnl_45850"/>
<dbReference type="SUPFAM" id="SSF109604">
    <property type="entry name" value="HD-domain/PDEase-like"/>
    <property type="match status" value="1"/>
</dbReference>
<dbReference type="RefSeq" id="WP_207688168.1">
    <property type="nucleotide sequence ID" value="NZ_CP061799.1"/>
</dbReference>
<evidence type="ECO:0000313" key="3">
    <source>
        <dbReference type="Proteomes" id="UP000663720"/>
    </source>
</evidence>
<dbReference type="CDD" id="cd00077">
    <property type="entry name" value="HDc"/>
    <property type="match status" value="1"/>
</dbReference>
<dbReference type="AlphaFoldDB" id="A0A975GI63"/>
<evidence type="ECO:0000259" key="1">
    <source>
        <dbReference type="Pfam" id="PF01966"/>
    </source>
</evidence>